<feature type="domain" description="Transposase MuDR plant" evidence="2">
    <location>
        <begin position="301"/>
        <end position="359"/>
    </location>
</feature>
<feature type="region of interest" description="Disordered" evidence="1">
    <location>
        <begin position="171"/>
        <end position="212"/>
    </location>
</feature>
<dbReference type="AlphaFoldDB" id="A0A7G2FE23"/>
<gene>
    <name evidence="3" type="ORF">AT9943_LOCUS20450</name>
</gene>
<name>A0A7G2FE23_ARATH</name>
<feature type="compositionally biased region" description="Low complexity" evidence="1">
    <location>
        <begin position="197"/>
        <end position="206"/>
    </location>
</feature>
<protein>
    <submittedName>
        <fullName evidence="3">(thale cress) hypothetical protein</fullName>
    </submittedName>
</protein>
<dbReference type="InterPro" id="IPR004332">
    <property type="entry name" value="Transposase_MuDR"/>
</dbReference>
<evidence type="ECO:0000313" key="4">
    <source>
        <dbReference type="Proteomes" id="UP000516314"/>
    </source>
</evidence>
<evidence type="ECO:0000256" key="1">
    <source>
        <dbReference type="SAM" id="MobiDB-lite"/>
    </source>
</evidence>
<reference evidence="3 4" key="1">
    <citation type="submission" date="2020-09" db="EMBL/GenBank/DDBJ databases">
        <authorList>
            <person name="Ashkenazy H."/>
        </authorList>
    </citation>
    <scope>NUCLEOTIDE SEQUENCE [LARGE SCALE GENOMIC DNA]</scope>
    <source>
        <strain evidence="4">cv. Cdm-0</strain>
    </source>
</reference>
<accession>A0A7G2FE23</accession>
<dbReference type="EMBL" id="LR881470">
    <property type="protein sequence ID" value="CAD5333074.1"/>
    <property type="molecule type" value="Genomic_DNA"/>
</dbReference>
<feature type="compositionally biased region" description="Acidic residues" evidence="1">
    <location>
        <begin position="179"/>
        <end position="196"/>
    </location>
</feature>
<evidence type="ECO:0000313" key="3">
    <source>
        <dbReference type="EMBL" id="CAD5333074.1"/>
    </source>
</evidence>
<dbReference type="Proteomes" id="UP000516314">
    <property type="component" value="Chromosome 5"/>
</dbReference>
<organism evidence="3 4">
    <name type="scientific">Arabidopsis thaliana</name>
    <name type="common">Mouse-ear cress</name>
    <dbReference type="NCBI Taxonomy" id="3702"/>
    <lineage>
        <taxon>Eukaryota</taxon>
        <taxon>Viridiplantae</taxon>
        <taxon>Streptophyta</taxon>
        <taxon>Embryophyta</taxon>
        <taxon>Tracheophyta</taxon>
        <taxon>Spermatophyta</taxon>
        <taxon>Magnoliopsida</taxon>
        <taxon>eudicotyledons</taxon>
        <taxon>Gunneridae</taxon>
        <taxon>Pentapetalae</taxon>
        <taxon>rosids</taxon>
        <taxon>malvids</taxon>
        <taxon>Brassicales</taxon>
        <taxon>Brassicaceae</taxon>
        <taxon>Camelineae</taxon>
        <taxon>Arabidopsis</taxon>
    </lineage>
</organism>
<proteinExistence type="predicted"/>
<sequence length="781" mass="86935">MEVDDIVVVQVGGWILYSTGEWEFKLDSCGHGRAMSLMGLITLRDLELKPGPTMIGSDWQFRCFKSLSIGDKSVNLFVCFREGDSVIVGPACEPGQTSASVVKYFEAGEPTFAGIVQSIDKPVPAVGGGYFAGLLSTVQDNMDAQPPNNHSAFVQSTAKSGAFVTAARVDTSLPAEVPDSGDDSGDDSESLAESDESSSLSTGSDSEVSEFDDDTLHENILQSDKEIVVHKDIGDDDFVEQPPKKKVWLQNTNPGAMTDLLETCQKGISIDQVYGYENLEPMFGNDDIEAKAAYVDLTKEDDNMFVGRTFASREDFRIALSIYAINRIFRFKFTRYEKHYLVAECYDKKNCDWRVRAHQVGGDSEEYEVRLAKLEHVCKVQTRSRFSKHATSKVVAALLRAKYAKAFCGPRARDLPDSILRDHNVRMTYWKCWKAKELAVETAQGTDESSFSLLPTGINQYSNPSVLCSLKHTMELVWSTSEGISKEARGSPVVALLEFIRKMLARWFESRRKKIPRTVGDIPIAVERELMKRFKGALGMSVSAVGSWDFKVVAKDGEQFHISLGLEFRTLVGEMHRLTMWSPTVQAPILPVRNPSEVEVPQEIRSLCLMPPQTKRPAGRPPKLRIHSVGEYERCLKAGNKTAIYYEGLRVVAEGCDLNGGLELLAQLVPEDGASTIACGIFSMCLGNEAMAVHYLEQFGIFHAPLGTQRVRLWGEELVRDLRPYRRISQASYRKAFIYPLCKGISSPDCAMDCALASSGYENFCNDCYLWWLSGKVCQMV</sequence>
<dbReference type="Pfam" id="PF03108">
    <property type="entry name" value="DBD_Tnp_Mut"/>
    <property type="match status" value="1"/>
</dbReference>
<evidence type="ECO:0000259" key="2">
    <source>
        <dbReference type="Pfam" id="PF03108"/>
    </source>
</evidence>